<keyword evidence="8" id="KW-0238">DNA-binding</keyword>
<keyword evidence="1" id="KW-0963">Cytoplasm</keyword>
<dbReference type="PANTHER" id="PTHR37299">
    <property type="entry name" value="TRANSCRIPTIONAL REGULATOR-RELATED"/>
    <property type="match status" value="1"/>
</dbReference>
<dbReference type="EMBL" id="DXCM01000021">
    <property type="protein sequence ID" value="HIY91844.1"/>
    <property type="molecule type" value="Genomic_DNA"/>
</dbReference>
<accession>A0A9D2CLF8</accession>
<keyword evidence="3" id="KW-0010">Activator</keyword>
<dbReference type="SMART" id="SM00850">
    <property type="entry name" value="LytTR"/>
    <property type="match status" value="1"/>
</dbReference>
<evidence type="ECO:0000256" key="3">
    <source>
        <dbReference type="ARBA" id="ARBA00023159"/>
    </source>
</evidence>
<organism evidence="8 9">
    <name type="scientific">Candidatus Companilactobacillus pullicola</name>
    <dbReference type="NCBI Taxonomy" id="2838523"/>
    <lineage>
        <taxon>Bacteria</taxon>
        <taxon>Bacillati</taxon>
        <taxon>Bacillota</taxon>
        <taxon>Bacilli</taxon>
        <taxon>Lactobacillales</taxon>
        <taxon>Lactobacillaceae</taxon>
        <taxon>Companilactobacillus</taxon>
    </lineage>
</organism>
<evidence type="ECO:0000256" key="5">
    <source>
        <dbReference type="PROSITE-ProRule" id="PRU00169"/>
    </source>
</evidence>
<sequence length="253" mass="29786">MLLNIIICEDNRTLRMYYQLIIKDYIKSHPDVDMKIILSTGNPNDINIYLDNNPNEIKFFLLDIEFPDSKVRGIDLATKIRKNDLNAKIVFITTHEELMPMIFERKVEPLDYIAKETGINAIKEKIYTDLDITVERLVRPQNTRLKEFKFQIGPKQYAFDIDQINYFESLERTTNVFLHAVNQNIEFPDTLKSISNRVPYFYRAHKSLLINPNNIQSINKSERKIYFKDGSSCDISRRKLVDFSKEHSELIGK</sequence>
<dbReference type="GO" id="GO:0000156">
    <property type="term" value="F:phosphorelay response regulator activity"/>
    <property type="evidence" value="ECO:0007669"/>
    <property type="project" value="InterPro"/>
</dbReference>
<evidence type="ECO:0000313" key="8">
    <source>
        <dbReference type="EMBL" id="HIY91844.1"/>
    </source>
</evidence>
<dbReference type="InterPro" id="IPR007492">
    <property type="entry name" value="LytTR_DNA-bd_dom"/>
</dbReference>
<dbReference type="SMART" id="SM00448">
    <property type="entry name" value="REC"/>
    <property type="match status" value="1"/>
</dbReference>
<dbReference type="SUPFAM" id="SSF52172">
    <property type="entry name" value="CheY-like"/>
    <property type="match status" value="1"/>
</dbReference>
<reference evidence="8" key="2">
    <citation type="submission" date="2021-04" db="EMBL/GenBank/DDBJ databases">
        <authorList>
            <person name="Gilroy R."/>
        </authorList>
    </citation>
    <scope>NUCLEOTIDE SEQUENCE</scope>
    <source>
        <strain evidence="8">3204</strain>
    </source>
</reference>
<proteinExistence type="predicted"/>
<dbReference type="InterPro" id="IPR046947">
    <property type="entry name" value="LytR-like"/>
</dbReference>
<dbReference type="PROSITE" id="PS50930">
    <property type="entry name" value="HTH_LYTTR"/>
    <property type="match status" value="1"/>
</dbReference>
<dbReference type="Pfam" id="PF00072">
    <property type="entry name" value="Response_reg"/>
    <property type="match status" value="1"/>
</dbReference>
<comment type="caution">
    <text evidence="8">The sequence shown here is derived from an EMBL/GenBank/DDBJ whole genome shotgun (WGS) entry which is preliminary data.</text>
</comment>
<dbReference type="InterPro" id="IPR001789">
    <property type="entry name" value="Sig_transdc_resp-reg_receiver"/>
</dbReference>
<evidence type="ECO:0000256" key="1">
    <source>
        <dbReference type="ARBA" id="ARBA00022490"/>
    </source>
</evidence>
<feature type="domain" description="Response regulatory" evidence="6">
    <location>
        <begin position="4"/>
        <end position="130"/>
    </location>
</feature>
<dbReference type="InterPro" id="IPR011006">
    <property type="entry name" value="CheY-like_superfamily"/>
</dbReference>
<dbReference type="Pfam" id="PF04397">
    <property type="entry name" value="LytTR"/>
    <property type="match status" value="1"/>
</dbReference>
<evidence type="ECO:0000313" key="9">
    <source>
        <dbReference type="Proteomes" id="UP000824013"/>
    </source>
</evidence>
<dbReference type="PANTHER" id="PTHR37299:SF3">
    <property type="entry name" value="STAGE 0 SPORULATION PROTEIN A HOMOLOG"/>
    <property type="match status" value="1"/>
</dbReference>
<name>A0A9D2CLF8_9LACO</name>
<dbReference type="Proteomes" id="UP000824013">
    <property type="component" value="Unassembled WGS sequence"/>
</dbReference>
<protein>
    <submittedName>
        <fullName evidence="8">DNA-binding response regulator</fullName>
    </submittedName>
</protein>
<feature type="modified residue" description="4-aspartylphosphate" evidence="5">
    <location>
        <position position="63"/>
    </location>
</feature>
<dbReference type="AlphaFoldDB" id="A0A9D2CLF8"/>
<keyword evidence="5" id="KW-0597">Phosphoprotein</keyword>
<dbReference type="PROSITE" id="PS50110">
    <property type="entry name" value="RESPONSE_REGULATORY"/>
    <property type="match status" value="1"/>
</dbReference>
<evidence type="ECO:0000259" key="6">
    <source>
        <dbReference type="PROSITE" id="PS50110"/>
    </source>
</evidence>
<evidence type="ECO:0000256" key="2">
    <source>
        <dbReference type="ARBA" id="ARBA00023012"/>
    </source>
</evidence>
<dbReference type="Gene3D" id="2.40.50.1020">
    <property type="entry name" value="LytTr DNA-binding domain"/>
    <property type="match status" value="1"/>
</dbReference>
<evidence type="ECO:0000259" key="7">
    <source>
        <dbReference type="PROSITE" id="PS50930"/>
    </source>
</evidence>
<evidence type="ECO:0000256" key="4">
    <source>
        <dbReference type="ARBA" id="ARBA00037164"/>
    </source>
</evidence>
<reference evidence="8" key="1">
    <citation type="journal article" date="2021" name="PeerJ">
        <title>Extensive microbial diversity within the chicken gut microbiome revealed by metagenomics and culture.</title>
        <authorList>
            <person name="Gilroy R."/>
            <person name="Ravi A."/>
            <person name="Getino M."/>
            <person name="Pursley I."/>
            <person name="Horton D.L."/>
            <person name="Alikhan N.F."/>
            <person name="Baker D."/>
            <person name="Gharbi K."/>
            <person name="Hall N."/>
            <person name="Watson M."/>
            <person name="Adriaenssens E.M."/>
            <person name="Foster-Nyarko E."/>
            <person name="Jarju S."/>
            <person name="Secka A."/>
            <person name="Antonio M."/>
            <person name="Oren A."/>
            <person name="Chaudhuri R.R."/>
            <person name="La Ragione R."/>
            <person name="Hildebrand F."/>
            <person name="Pallen M.J."/>
        </authorList>
    </citation>
    <scope>NUCLEOTIDE SEQUENCE</scope>
    <source>
        <strain evidence="8">3204</strain>
    </source>
</reference>
<dbReference type="Gene3D" id="3.40.50.2300">
    <property type="match status" value="1"/>
</dbReference>
<feature type="domain" description="HTH LytTR-type" evidence="7">
    <location>
        <begin position="148"/>
        <end position="249"/>
    </location>
</feature>
<keyword evidence="2" id="KW-0902">Two-component regulatory system</keyword>
<comment type="function">
    <text evidence="4">Required for high-level post-exponential phase expression of a series of secreted proteins.</text>
</comment>
<dbReference type="GO" id="GO:0003677">
    <property type="term" value="F:DNA binding"/>
    <property type="evidence" value="ECO:0007669"/>
    <property type="project" value="UniProtKB-KW"/>
</dbReference>
<gene>
    <name evidence="8" type="ORF">H9820_02725</name>
</gene>